<dbReference type="EMBL" id="CAFBME010000025">
    <property type="protein sequence ID" value="CAB4891638.1"/>
    <property type="molecule type" value="Genomic_DNA"/>
</dbReference>
<protein>
    <submittedName>
        <fullName evidence="2">Unannotated protein</fullName>
    </submittedName>
</protein>
<feature type="region of interest" description="Disordered" evidence="1">
    <location>
        <begin position="92"/>
        <end position="125"/>
    </location>
</feature>
<gene>
    <name evidence="2" type="ORF">UFOPK3555_00390</name>
</gene>
<name>A0A6J7FCM9_9ZZZZ</name>
<proteinExistence type="predicted"/>
<feature type="compositionally biased region" description="Pro residues" evidence="1">
    <location>
        <begin position="96"/>
        <end position="106"/>
    </location>
</feature>
<reference evidence="2" key="1">
    <citation type="submission" date="2020-05" db="EMBL/GenBank/DDBJ databases">
        <authorList>
            <person name="Chiriac C."/>
            <person name="Salcher M."/>
            <person name="Ghai R."/>
            <person name="Kavagutti S V."/>
        </authorList>
    </citation>
    <scope>NUCLEOTIDE SEQUENCE</scope>
</reference>
<accession>A0A6J7FCM9</accession>
<sequence>MTSVAATTNDVTQFVVDVARPDATPVVTGEVAFKVSDTTTSVGVQKLVRSATGRWTLNITKLPAATYQGFLEFSDPTGTHAISQLPVIFTVTQGPTPSPAPSPTPTKKPTSKPVPVDSCANQIRH</sequence>
<organism evidence="2">
    <name type="scientific">freshwater metagenome</name>
    <dbReference type="NCBI Taxonomy" id="449393"/>
    <lineage>
        <taxon>unclassified sequences</taxon>
        <taxon>metagenomes</taxon>
        <taxon>ecological metagenomes</taxon>
    </lineage>
</organism>
<evidence type="ECO:0000256" key="1">
    <source>
        <dbReference type="SAM" id="MobiDB-lite"/>
    </source>
</evidence>
<dbReference type="AlphaFoldDB" id="A0A6J7FCM9"/>
<evidence type="ECO:0000313" key="2">
    <source>
        <dbReference type="EMBL" id="CAB4891638.1"/>
    </source>
</evidence>